<comment type="pathway">
    <text evidence="2">Secondary metabolite biosynthesis.</text>
</comment>
<keyword evidence="12" id="KW-1185">Reference proteome</keyword>
<evidence type="ECO:0000256" key="5">
    <source>
        <dbReference type="ARBA" id="ARBA00022723"/>
    </source>
</evidence>
<dbReference type="Gene3D" id="1.10.630.10">
    <property type="entry name" value="Cytochrome P450"/>
    <property type="match status" value="1"/>
</dbReference>
<feature type="binding site" description="axial binding residue" evidence="9">
    <location>
        <position position="478"/>
    </location>
    <ligand>
        <name>heme</name>
        <dbReference type="ChEBI" id="CHEBI:30413"/>
    </ligand>
    <ligandPart>
        <name>Fe</name>
        <dbReference type="ChEBI" id="CHEBI:18248"/>
    </ligandPart>
</feature>
<dbReference type="PANTHER" id="PTHR24305">
    <property type="entry name" value="CYTOCHROME P450"/>
    <property type="match status" value="1"/>
</dbReference>
<keyword evidence="7 9" id="KW-0408">Iron</keyword>
<keyword evidence="10" id="KW-0472">Membrane</keyword>
<accession>A0AAD4Q744</accession>
<comment type="similarity">
    <text evidence="3">Belongs to the cytochrome P450 family.</text>
</comment>
<evidence type="ECO:0000256" key="2">
    <source>
        <dbReference type="ARBA" id="ARBA00005179"/>
    </source>
</evidence>
<dbReference type="SUPFAM" id="SSF48264">
    <property type="entry name" value="Cytochrome P450"/>
    <property type="match status" value="1"/>
</dbReference>
<dbReference type="InterPro" id="IPR002401">
    <property type="entry name" value="Cyt_P450_E_grp-I"/>
</dbReference>
<comment type="cofactor">
    <cofactor evidence="1 9">
        <name>heme</name>
        <dbReference type="ChEBI" id="CHEBI:30413"/>
    </cofactor>
</comment>
<dbReference type="PRINTS" id="PR00463">
    <property type="entry name" value="EP450I"/>
</dbReference>
<dbReference type="PANTHER" id="PTHR24305:SF166">
    <property type="entry name" value="CYTOCHROME P450 12A4, MITOCHONDRIAL-RELATED"/>
    <property type="match status" value="1"/>
</dbReference>
<feature type="transmembrane region" description="Helical" evidence="10">
    <location>
        <begin position="6"/>
        <end position="26"/>
    </location>
</feature>
<keyword evidence="10" id="KW-1133">Transmembrane helix</keyword>
<dbReference type="AlphaFoldDB" id="A0AAD4Q744"/>
<evidence type="ECO:0000256" key="7">
    <source>
        <dbReference type="ARBA" id="ARBA00023004"/>
    </source>
</evidence>
<dbReference type="PRINTS" id="PR00385">
    <property type="entry name" value="P450"/>
</dbReference>
<evidence type="ECO:0000313" key="11">
    <source>
        <dbReference type="EMBL" id="KAH8989447.1"/>
    </source>
</evidence>
<evidence type="ECO:0000256" key="4">
    <source>
        <dbReference type="ARBA" id="ARBA00022617"/>
    </source>
</evidence>
<dbReference type="Pfam" id="PF00067">
    <property type="entry name" value="p450"/>
    <property type="match status" value="1"/>
</dbReference>
<dbReference type="InterPro" id="IPR036396">
    <property type="entry name" value="Cyt_P450_sf"/>
</dbReference>
<evidence type="ECO:0000256" key="10">
    <source>
        <dbReference type="SAM" id="Phobius"/>
    </source>
</evidence>
<keyword evidence="6" id="KW-0560">Oxidoreductase</keyword>
<dbReference type="GO" id="GO:0016705">
    <property type="term" value="F:oxidoreductase activity, acting on paired donors, with incorporation or reduction of molecular oxygen"/>
    <property type="evidence" value="ECO:0007669"/>
    <property type="project" value="InterPro"/>
</dbReference>
<name>A0AAD4Q744_9AGAM</name>
<sequence>MGANISSLPTCLAAVVAFITYTYTYIRRRHSFLSQLRGPKSHSFWIGNEGDIYYQNEVGDCEFEWVQQFGSALRRRGCLGEDHLMVADPKALQYILHSSGYSFPKRRDVVKVTEMVAGKGLVCAHGEVHERQRKISAPVFFTSRLKMFIPTFQEVSSKLVQRWKDELATLDPSIPLLINVAPWISRATLDIMGQAGFDLHFGTLDGAETELSKMYGGLFIDSTLYPSPLNLIFKSTWRYIPEFLLQHVRYLPTREYRRFRTYLDCARDFSREIIKKNAEKGDGSDMMSVLLHTNASEDPQNRMRHEEVVDQLSALLLAGQETTASTLTWFLWEIARHPESQERIREEVAAIYKRTGASGAELSAADLDSMAYTQAVLKESMRLHPIIWMLSRVAGQDDAIPLAFPVTTKSGRLVSSIPVKKGTLIDIALHAYQRLPEVWGEDAGEWNPDRFLEPENVKQTSIGVYGNLLNFSGGLQGCIGWRFAVCEMLVIVTTLVKHFEFSLPPEREGEKTPRICRKPTVLMMPMAEGQVGPWMGLVVEPLN</sequence>
<evidence type="ECO:0000256" key="1">
    <source>
        <dbReference type="ARBA" id="ARBA00001971"/>
    </source>
</evidence>
<keyword evidence="5 9" id="KW-0479">Metal-binding</keyword>
<keyword evidence="8" id="KW-0503">Monooxygenase</keyword>
<keyword evidence="10" id="KW-0812">Transmembrane</keyword>
<dbReference type="GO" id="GO:0004497">
    <property type="term" value="F:monooxygenase activity"/>
    <property type="evidence" value="ECO:0007669"/>
    <property type="project" value="UniProtKB-KW"/>
</dbReference>
<dbReference type="InterPro" id="IPR001128">
    <property type="entry name" value="Cyt_P450"/>
</dbReference>
<dbReference type="GO" id="GO:0005506">
    <property type="term" value="F:iron ion binding"/>
    <property type="evidence" value="ECO:0007669"/>
    <property type="project" value="InterPro"/>
</dbReference>
<proteinExistence type="inferred from homology"/>
<organism evidence="11 12">
    <name type="scientific">Lactarius akahatsu</name>
    <dbReference type="NCBI Taxonomy" id="416441"/>
    <lineage>
        <taxon>Eukaryota</taxon>
        <taxon>Fungi</taxon>
        <taxon>Dikarya</taxon>
        <taxon>Basidiomycota</taxon>
        <taxon>Agaricomycotina</taxon>
        <taxon>Agaricomycetes</taxon>
        <taxon>Russulales</taxon>
        <taxon>Russulaceae</taxon>
        <taxon>Lactarius</taxon>
    </lineage>
</organism>
<dbReference type="InterPro" id="IPR050121">
    <property type="entry name" value="Cytochrome_P450_monoxygenase"/>
</dbReference>
<evidence type="ECO:0000256" key="6">
    <source>
        <dbReference type="ARBA" id="ARBA00023002"/>
    </source>
</evidence>
<comment type="caution">
    <text evidence="11">The sequence shown here is derived from an EMBL/GenBank/DDBJ whole genome shotgun (WGS) entry which is preliminary data.</text>
</comment>
<protein>
    <submittedName>
        <fullName evidence="11">Cytochrome P450</fullName>
    </submittedName>
</protein>
<gene>
    <name evidence="11" type="ORF">EDB92DRAFT_868947</name>
</gene>
<dbReference type="Proteomes" id="UP001201163">
    <property type="component" value="Unassembled WGS sequence"/>
</dbReference>
<evidence type="ECO:0000256" key="3">
    <source>
        <dbReference type="ARBA" id="ARBA00010617"/>
    </source>
</evidence>
<evidence type="ECO:0000256" key="8">
    <source>
        <dbReference type="ARBA" id="ARBA00023033"/>
    </source>
</evidence>
<keyword evidence="4 9" id="KW-0349">Heme</keyword>
<reference evidence="11" key="1">
    <citation type="submission" date="2022-01" db="EMBL/GenBank/DDBJ databases">
        <title>Comparative genomics reveals a dynamic genome evolution in the ectomycorrhizal milk-cap (Lactarius) mushrooms.</title>
        <authorList>
            <consortium name="DOE Joint Genome Institute"/>
            <person name="Lebreton A."/>
            <person name="Tang N."/>
            <person name="Kuo A."/>
            <person name="LaButti K."/>
            <person name="Drula E."/>
            <person name="Barry K."/>
            <person name="Clum A."/>
            <person name="Lipzen A."/>
            <person name="Mousain D."/>
            <person name="Ng V."/>
            <person name="Wang R."/>
            <person name="Wang X."/>
            <person name="Dai Y."/>
            <person name="Henrissat B."/>
            <person name="Grigoriev I.V."/>
            <person name="Guerin-Laguette A."/>
            <person name="Yu F."/>
            <person name="Martin F.M."/>
        </authorList>
    </citation>
    <scope>NUCLEOTIDE SEQUENCE</scope>
    <source>
        <strain evidence="11">QP</strain>
    </source>
</reference>
<dbReference type="EMBL" id="JAKELL010000037">
    <property type="protein sequence ID" value="KAH8989447.1"/>
    <property type="molecule type" value="Genomic_DNA"/>
</dbReference>
<evidence type="ECO:0000313" key="12">
    <source>
        <dbReference type="Proteomes" id="UP001201163"/>
    </source>
</evidence>
<evidence type="ECO:0000256" key="9">
    <source>
        <dbReference type="PIRSR" id="PIRSR602401-1"/>
    </source>
</evidence>
<dbReference type="GO" id="GO:0020037">
    <property type="term" value="F:heme binding"/>
    <property type="evidence" value="ECO:0007669"/>
    <property type="project" value="InterPro"/>
</dbReference>